<dbReference type="EMBL" id="RFEW01000007">
    <property type="protein sequence ID" value="RSO59321.1"/>
    <property type="molecule type" value="Genomic_DNA"/>
</dbReference>
<evidence type="ECO:0000313" key="2">
    <source>
        <dbReference type="EMBL" id="RSO59321.1"/>
    </source>
</evidence>
<name>A0A3R9RGS0_ACIPI</name>
<feature type="domain" description="Glycosyl transferase family 25" evidence="1">
    <location>
        <begin position="2"/>
        <end position="178"/>
    </location>
</feature>
<dbReference type="InterPro" id="IPR002654">
    <property type="entry name" value="Glyco_trans_25"/>
</dbReference>
<dbReference type="RefSeq" id="WP_017385637.1">
    <property type="nucleotide sequence ID" value="NZ_BKDB01000005.1"/>
</dbReference>
<dbReference type="AlphaFoldDB" id="A0A3R9RGS0"/>
<dbReference type="Proteomes" id="UP000271320">
    <property type="component" value="Unassembled WGS sequence"/>
</dbReference>
<reference evidence="2 3" key="1">
    <citation type="submission" date="2018-10" db="EMBL/GenBank/DDBJ databases">
        <title>GWAS and RNA-Seq identify cryptic mechanisms of antimicrobial resistance in Acinetobacter baumannii.</title>
        <authorList>
            <person name="Sahl J.W."/>
        </authorList>
    </citation>
    <scope>NUCLEOTIDE SEQUENCE [LARGE SCALE GENOMIC DNA]</scope>
    <source>
        <strain evidence="2 3">TG41884</strain>
    </source>
</reference>
<dbReference type="CDD" id="cd06532">
    <property type="entry name" value="Glyco_transf_25"/>
    <property type="match status" value="1"/>
</dbReference>
<proteinExistence type="predicted"/>
<organism evidence="2 3">
    <name type="scientific">Acinetobacter pittii</name>
    <name type="common">Acinetobacter genomosp. 3</name>
    <dbReference type="NCBI Taxonomy" id="48296"/>
    <lineage>
        <taxon>Bacteria</taxon>
        <taxon>Pseudomonadati</taxon>
        <taxon>Pseudomonadota</taxon>
        <taxon>Gammaproteobacteria</taxon>
        <taxon>Moraxellales</taxon>
        <taxon>Moraxellaceae</taxon>
        <taxon>Acinetobacter</taxon>
        <taxon>Acinetobacter calcoaceticus/baumannii complex</taxon>
    </lineage>
</organism>
<evidence type="ECO:0000313" key="3">
    <source>
        <dbReference type="Proteomes" id="UP000271320"/>
    </source>
</evidence>
<evidence type="ECO:0000259" key="1">
    <source>
        <dbReference type="Pfam" id="PF01755"/>
    </source>
</evidence>
<accession>A0A3R9RGS0</accession>
<dbReference type="Pfam" id="PF01755">
    <property type="entry name" value="Glyco_transf_25"/>
    <property type="match status" value="1"/>
</dbReference>
<sequence>MKKYLISIEADNSPRLQNFFSQSNFQPYKGDFKKIGIKGKELTVKEYFDLAVATQKQPLSPGELGCTLSHMQALRDFITSNEKYALVLEDDAIQIMDIDLNQFKSEVVNLNLQNCFFMSLGGIQLKVNDRIYGKIQPKKIYNRNILKLHPYSIADLSYTYAYVVDKEMAKVLLDYHHKPHVCDHWDELYQFYPKINFYATFLFDHPEIIFHTHSTSSIELERKLLSEKSKVERNIFEKLNRSFKKRWLKLFYEQYREF</sequence>
<protein>
    <submittedName>
        <fullName evidence="2">Glycosyltransferase family 25 protein</fullName>
    </submittedName>
</protein>
<gene>
    <name evidence="2" type="ORF">EA752_11295</name>
</gene>
<comment type="caution">
    <text evidence="2">The sequence shown here is derived from an EMBL/GenBank/DDBJ whole genome shotgun (WGS) entry which is preliminary data.</text>
</comment>